<keyword evidence="3 6" id="KW-0489">Methyltransferase</keyword>
<reference evidence="7 8" key="1">
    <citation type="journal article" date="2015" name="Nature">
        <title>rRNA introns, odd ribosomes, and small enigmatic genomes across a large radiation of phyla.</title>
        <authorList>
            <person name="Brown C.T."/>
            <person name="Hug L.A."/>
            <person name="Thomas B.C."/>
            <person name="Sharon I."/>
            <person name="Castelle C.J."/>
            <person name="Singh A."/>
            <person name="Wilkins M.J."/>
            <person name="Williams K.H."/>
            <person name="Banfield J.F."/>
        </authorList>
    </citation>
    <scope>NUCLEOTIDE SEQUENCE [LARGE SCALE GENOMIC DNA]</scope>
</reference>
<dbReference type="InterPro" id="IPR029063">
    <property type="entry name" value="SAM-dependent_MTases_sf"/>
</dbReference>
<dbReference type="GO" id="GO:0071424">
    <property type="term" value="F:rRNA (cytosine-N4-)-methyltransferase activity"/>
    <property type="evidence" value="ECO:0007669"/>
    <property type="project" value="UniProtKB-UniRule"/>
</dbReference>
<evidence type="ECO:0000313" key="7">
    <source>
        <dbReference type="EMBL" id="KKQ21637.1"/>
    </source>
</evidence>
<evidence type="ECO:0000256" key="3">
    <source>
        <dbReference type="ARBA" id="ARBA00022603"/>
    </source>
</evidence>
<dbReference type="PANTHER" id="PTHR11265">
    <property type="entry name" value="S-ADENOSYL-METHYLTRANSFERASE MRAW"/>
    <property type="match status" value="1"/>
</dbReference>
<feature type="binding site" evidence="6">
    <location>
        <position position="106"/>
    </location>
    <ligand>
        <name>S-adenosyl-L-methionine</name>
        <dbReference type="ChEBI" id="CHEBI:59789"/>
    </ligand>
</feature>
<dbReference type="Proteomes" id="UP000034044">
    <property type="component" value="Unassembled WGS sequence"/>
</dbReference>
<dbReference type="PATRIC" id="fig|1619010.3.peg.508"/>
<feature type="binding site" evidence="6">
    <location>
        <position position="78"/>
    </location>
    <ligand>
        <name>S-adenosyl-L-methionine</name>
        <dbReference type="ChEBI" id="CHEBI:59789"/>
    </ligand>
</feature>
<proteinExistence type="inferred from homology"/>
<keyword evidence="5 6" id="KW-0949">S-adenosyl-L-methionine</keyword>
<comment type="similarity">
    <text evidence="1 6">Belongs to the methyltransferase superfamily. RsmH family.</text>
</comment>
<dbReference type="Pfam" id="PF01795">
    <property type="entry name" value="Methyltransf_5"/>
    <property type="match status" value="1"/>
</dbReference>
<evidence type="ECO:0000256" key="6">
    <source>
        <dbReference type="HAMAP-Rule" id="MF_01007"/>
    </source>
</evidence>
<dbReference type="NCBIfam" id="TIGR00006">
    <property type="entry name" value="16S rRNA (cytosine(1402)-N(4))-methyltransferase RsmH"/>
    <property type="match status" value="1"/>
</dbReference>
<sequence length="308" mass="35042">MTHIPVLLKEVIEILNPKEGEFFIDGTLGAGGHAKEILKKIGSGGGFLGVDWDKEAIRKLKAEDFKNHRNAIFVQGNYAGLPEILKKNNLPKADGLIIDLGFSSDQLEILGRGFSFLRDEILDMRYDVDSENLTAAELINSFSEKDLADIFFKYGEERFSRQIAKKIVEQRKKKRILTTFDLSAAIEGAVPRNYERGRIPRSRSFASLRGRHPSTRIFQALRIYVNDELGNLKKFLENLEKVANSKGRVAIISFHSLEDRLVKNHFNELVKRNKAEFLIKKFIRASEEETRNNPRSRSAKLRAIQLAG</sequence>
<accession>A0A0G0FUT0</accession>
<dbReference type="Gene3D" id="1.10.150.170">
    <property type="entry name" value="Putative methyltransferase TM0872, insert domain"/>
    <property type="match status" value="1"/>
</dbReference>
<dbReference type="EC" id="2.1.1.199" evidence="6"/>
<dbReference type="Gene3D" id="3.40.50.150">
    <property type="entry name" value="Vaccinia Virus protein VP39"/>
    <property type="match status" value="1"/>
</dbReference>
<feature type="binding site" evidence="6">
    <location>
        <begin position="31"/>
        <end position="33"/>
    </location>
    <ligand>
        <name>S-adenosyl-L-methionine</name>
        <dbReference type="ChEBI" id="CHEBI:59789"/>
    </ligand>
</feature>
<dbReference type="GO" id="GO:0070475">
    <property type="term" value="P:rRNA base methylation"/>
    <property type="evidence" value="ECO:0007669"/>
    <property type="project" value="UniProtKB-UniRule"/>
</dbReference>
<evidence type="ECO:0000256" key="4">
    <source>
        <dbReference type="ARBA" id="ARBA00022679"/>
    </source>
</evidence>
<dbReference type="AlphaFoldDB" id="A0A0G0FUT0"/>
<dbReference type="PANTHER" id="PTHR11265:SF0">
    <property type="entry name" value="12S RRNA N4-METHYLCYTIDINE METHYLTRANSFERASE"/>
    <property type="match status" value="1"/>
</dbReference>
<name>A0A0G0FUT0_9BACT</name>
<keyword evidence="6" id="KW-0963">Cytoplasm</keyword>
<dbReference type="HAMAP" id="MF_01007">
    <property type="entry name" value="16SrRNA_methyltr_H"/>
    <property type="match status" value="1"/>
</dbReference>
<comment type="catalytic activity">
    <reaction evidence="6">
        <text>cytidine(1402) in 16S rRNA + S-adenosyl-L-methionine = N(4)-methylcytidine(1402) in 16S rRNA + S-adenosyl-L-homocysteine + H(+)</text>
        <dbReference type="Rhea" id="RHEA:42928"/>
        <dbReference type="Rhea" id="RHEA-COMP:10286"/>
        <dbReference type="Rhea" id="RHEA-COMP:10287"/>
        <dbReference type="ChEBI" id="CHEBI:15378"/>
        <dbReference type="ChEBI" id="CHEBI:57856"/>
        <dbReference type="ChEBI" id="CHEBI:59789"/>
        <dbReference type="ChEBI" id="CHEBI:74506"/>
        <dbReference type="ChEBI" id="CHEBI:82748"/>
        <dbReference type="EC" id="2.1.1.199"/>
    </reaction>
</comment>
<dbReference type="InterPro" id="IPR002903">
    <property type="entry name" value="RsmH"/>
</dbReference>
<organism evidence="7 8">
    <name type="scientific">Candidatus Wolfebacteria bacterium GW2011_GWC1_37_10</name>
    <dbReference type="NCBI Taxonomy" id="1619010"/>
    <lineage>
        <taxon>Bacteria</taxon>
        <taxon>Candidatus Wolfeibacteriota</taxon>
    </lineage>
</organism>
<keyword evidence="2 6" id="KW-0698">rRNA processing</keyword>
<comment type="caution">
    <text evidence="7">The sequence shown here is derived from an EMBL/GenBank/DDBJ whole genome shotgun (WGS) entry which is preliminary data.</text>
</comment>
<dbReference type="GO" id="GO:0005737">
    <property type="term" value="C:cytoplasm"/>
    <property type="evidence" value="ECO:0007669"/>
    <property type="project" value="UniProtKB-SubCell"/>
</dbReference>
<dbReference type="SUPFAM" id="SSF81799">
    <property type="entry name" value="Putative methyltransferase TM0872, insert domain"/>
    <property type="match status" value="1"/>
</dbReference>
<comment type="subcellular location">
    <subcellularLocation>
        <location evidence="6">Cytoplasm</location>
    </subcellularLocation>
</comment>
<feature type="binding site" evidence="6">
    <location>
        <position position="99"/>
    </location>
    <ligand>
        <name>S-adenosyl-L-methionine</name>
        <dbReference type="ChEBI" id="CHEBI:59789"/>
    </ligand>
</feature>
<evidence type="ECO:0000256" key="1">
    <source>
        <dbReference type="ARBA" id="ARBA00010396"/>
    </source>
</evidence>
<dbReference type="SUPFAM" id="SSF53335">
    <property type="entry name" value="S-adenosyl-L-methionine-dependent methyltransferases"/>
    <property type="match status" value="1"/>
</dbReference>
<dbReference type="InterPro" id="IPR023397">
    <property type="entry name" value="SAM-dep_MeTrfase_MraW_recog"/>
</dbReference>
<protein>
    <recommendedName>
        <fullName evidence="6">Ribosomal RNA small subunit methyltransferase H</fullName>
        <ecNumber evidence="6">2.1.1.199</ecNumber>
    </recommendedName>
    <alternativeName>
        <fullName evidence="6">16S rRNA m(4)C1402 methyltransferase</fullName>
    </alternativeName>
    <alternativeName>
        <fullName evidence="6">rRNA (cytosine-N(4)-)-methyltransferase RsmH</fullName>
    </alternativeName>
</protein>
<dbReference type="EMBL" id="LBSR01000016">
    <property type="protein sequence ID" value="KKQ21637.1"/>
    <property type="molecule type" value="Genomic_DNA"/>
</dbReference>
<feature type="binding site" evidence="6">
    <location>
        <position position="51"/>
    </location>
    <ligand>
        <name>S-adenosyl-L-methionine</name>
        <dbReference type="ChEBI" id="CHEBI:59789"/>
    </ligand>
</feature>
<evidence type="ECO:0000313" key="8">
    <source>
        <dbReference type="Proteomes" id="UP000034044"/>
    </source>
</evidence>
<evidence type="ECO:0000256" key="5">
    <source>
        <dbReference type="ARBA" id="ARBA00022691"/>
    </source>
</evidence>
<keyword evidence="4 6" id="KW-0808">Transferase</keyword>
<dbReference type="PIRSF" id="PIRSF004486">
    <property type="entry name" value="MraW"/>
    <property type="match status" value="1"/>
</dbReference>
<evidence type="ECO:0000256" key="2">
    <source>
        <dbReference type="ARBA" id="ARBA00022552"/>
    </source>
</evidence>
<comment type="function">
    <text evidence="6">Specifically methylates the N4 position of cytidine in position 1402 (C1402) of 16S rRNA.</text>
</comment>
<gene>
    <name evidence="6" type="primary">rsmH</name>
    <name evidence="7" type="ORF">US36_C0016G0013</name>
</gene>